<evidence type="ECO:0000313" key="2">
    <source>
        <dbReference type="Proteomes" id="UP000655443"/>
    </source>
</evidence>
<reference evidence="1" key="1">
    <citation type="journal article" date="2014" name="Int. J. Syst. Evol. Microbiol.">
        <title>Complete genome sequence of Corynebacterium casei LMG S-19264T (=DSM 44701T), isolated from a smear-ripened cheese.</title>
        <authorList>
            <consortium name="US DOE Joint Genome Institute (JGI-PGF)"/>
            <person name="Walter F."/>
            <person name="Albersmeier A."/>
            <person name="Kalinowski J."/>
            <person name="Ruckert C."/>
        </authorList>
    </citation>
    <scope>NUCLEOTIDE SEQUENCE</scope>
    <source>
        <strain evidence="1">JCM 4714</strain>
    </source>
</reference>
<keyword evidence="2" id="KW-1185">Reference proteome</keyword>
<dbReference type="EMBL" id="BMVG01000050">
    <property type="protein sequence ID" value="GHE14497.1"/>
    <property type="molecule type" value="Genomic_DNA"/>
</dbReference>
<sequence>MLQILCQDEVTRRETVARERRLRKAKSEQQATWQGLDFDTSPKLPYAKIRDLAACAGYIPVRA</sequence>
<gene>
    <name evidence="1" type="ORF">GCM10010339_85410</name>
</gene>
<organism evidence="1 2">
    <name type="scientific">Streptomyces alanosinicus</name>
    <dbReference type="NCBI Taxonomy" id="68171"/>
    <lineage>
        <taxon>Bacteria</taxon>
        <taxon>Bacillati</taxon>
        <taxon>Actinomycetota</taxon>
        <taxon>Actinomycetes</taxon>
        <taxon>Kitasatosporales</taxon>
        <taxon>Streptomycetaceae</taxon>
        <taxon>Streptomyces</taxon>
    </lineage>
</organism>
<dbReference type="Proteomes" id="UP000655443">
    <property type="component" value="Unassembled WGS sequence"/>
</dbReference>
<name>A0A918YS45_9ACTN</name>
<proteinExistence type="predicted"/>
<reference evidence="1" key="2">
    <citation type="submission" date="2020-09" db="EMBL/GenBank/DDBJ databases">
        <authorList>
            <person name="Sun Q."/>
            <person name="Ohkuma M."/>
        </authorList>
    </citation>
    <scope>NUCLEOTIDE SEQUENCE</scope>
    <source>
        <strain evidence="1">JCM 4714</strain>
    </source>
</reference>
<evidence type="ECO:0000313" key="1">
    <source>
        <dbReference type="EMBL" id="GHE14497.1"/>
    </source>
</evidence>
<dbReference type="AlphaFoldDB" id="A0A918YS45"/>
<dbReference type="RefSeq" id="WP_229882405.1">
    <property type="nucleotide sequence ID" value="NZ_BMVG01000050.1"/>
</dbReference>
<comment type="caution">
    <text evidence="1">The sequence shown here is derived from an EMBL/GenBank/DDBJ whole genome shotgun (WGS) entry which is preliminary data.</text>
</comment>
<protein>
    <submittedName>
        <fullName evidence="1">Uncharacterized protein</fullName>
    </submittedName>
</protein>
<accession>A0A918YS45</accession>